<keyword evidence="6" id="KW-0249">Electron transport</keyword>
<dbReference type="PANTHER" id="PTHR35008:SF8">
    <property type="entry name" value="ALCOHOL DEHYDROGENASE CYTOCHROME C SUBUNIT"/>
    <property type="match status" value="1"/>
</dbReference>
<evidence type="ECO:0000259" key="10">
    <source>
        <dbReference type="PROSITE" id="PS51007"/>
    </source>
</evidence>
<dbReference type="Gene3D" id="1.10.760.10">
    <property type="entry name" value="Cytochrome c-like domain"/>
    <property type="match status" value="1"/>
</dbReference>
<comment type="caution">
    <text evidence="11">The sequence shown here is derived from an EMBL/GenBank/DDBJ whole genome shotgun (WGS) entry which is preliminary data.</text>
</comment>
<evidence type="ECO:0000256" key="1">
    <source>
        <dbReference type="ARBA" id="ARBA00001926"/>
    </source>
</evidence>
<dbReference type="PRINTS" id="PR00605">
    <property type="entry name" value="CYTCHROMECIC"/>
</dbReference>
<dbReference type="SUPFAM" id="SSF46626">
    <property type="entry name" value="Cytochrome c"/>
    <property type="match status" value="1"/>
</dbReference>
<keyword evidence="3 8" id="KW-0349">Heme</keyword>
<evidence type="ECO:0000256" key="4">
    <source>
        <dbReference type="ARBA" id="ARBA00022660"/>
    </source>
</evidence>
<dbReference type="InterPro" id="IPR051459">
    <property type="entry name" value="Cytochrome_c-type_DH"/>
</dbReference>
<proteinExistence type="predicted"/>
<evidence type="ECO:0000313" key="11">
    <source>
        <dbReference type="EMBL" id="MFD3265195.1"/>
    </source>
</evidence>
<organism evidence="11 12">
    <name type="scientific">Phenylobacterium ferrooxidans</name>
    <dbReference type="NCBI Taxonomy" id="2982689"/>
    <lineage>
        <taxon>Bacteria</taxon>
        <taxon>Pseudomonadati</taxon>
        <taxon>Pseudomonadota</taxon>
        <taxon>Alphaproteobacteria</taxon>
        <taxon>Caulobacterales</taxon>
        <taxon>Caulobacteraceae</taxon>
        <taxon>Phenylobacterium</taxon>
    </lineage>
</organism>
<gene>
    <name evidence="11" type="ORF">OCL97_14650</name>
</gene>
<dbReference type="InterPro" id="IPR036909">
    <property type="entry name" value="Cyt_c-like_dom_sf"/>
</dbReference>
<sequence length="127" mass="13141">MRLTIPLLAAALGLCAAPAFAADGKQLYLDNCAACHQPTGKGIDGAFPALAASKVVQGDPKEPIIRVLKGRGGMPAFSTELTDLEIAKVLTYARVTWGNKGKPVQPTQVTALRVGAKGPTVKPALAH</sequence>
<dbReference type="RefSeq" id="WP_377370670.1">
    <property type="nucleotide sequence ID" value="NZ_JAOTJD010000028.1"/>
</dbReference>
<protein>
    <submittedName>
        <fullName evidence="11">Cytochrome c</fullName>
    </submittedName>
</protein>
<comment type="cofactor">
    <cofactor evidence="1">
        <name>heme c</name>
        <dbReference type="ChEBI" id="CHEBI:61717"/>
    </cofactor>
</comment>
<evidence type="ECO:0000256" key="3">
    <source>
        <dbReference type="ARBA" id="ARBA00022617"/>
    </source>
</evidence>
<evidence type="ECO:0000256" key="9">
    <source>
        <dbReference type="SAM" id="SignalP"/>
    </source>
</evidence>
<dbReference type="Pfam" id="PF13442">
    <property type="entry name" value="Cytochrome_CBB3"/>
    <property type="match status" value="1"/>
</dbReference>
<evidence type="ECO:0000256" key="7">
    <source>
        <dbReference type="ARBA" id="ARBA00023004"/>
    </source>
</evidence>
<dbReference type="InterPro" id="IPR009056">
    <property type="entry name" value="Cyt_c-like_dom"/>
</dbReference>
<evidence type="ECO:0000313" key="12">
    <source>
        <dbReference type="Proteomes" id="UP001598130"/>
    </source>
</evidence>
<keyword evidence="2" id="KW-0813">Transport</keyword>
<evidence type="ECO:0000256" key="2">
    <source>
        <dbReference type="ARBA" id="ARBA00022448"/>
    </source>
</evidence>
<evidence type="ECO:0000256" key="5">
    <source>
        <dbReference type="ARBA" id="ARBA00022723"/>
    </source>
</evidence>
<dbReference type="Proteomes" id="UP001598130">
    <property type="component" value="Unassembled WGS sequence"/>
</dbReference>
<accession>A0ABW6CQ49</accession>
<evidence type="ECO:0000256" key="6">
    <source>
        <dbReference type="ARBA" id="ARBA00022982"/>
    </source>
</evidence>
<dbReference type="InterPro" id="IPR008168">
    <property type="entry name" value="Cyt_C_IC"/>
</dbReference>
<feature type="signal peptide" evidence="9">
    <location>
        <begin position="1"/>
        <end position="21"/>
    </location>
</feature>
<keyword evidence="4" id="KW-0679">Respiratory chain</keyword>
<evidence type="ECO:0000256" key="8">
    <source>
        <dbReference type="PROSITE-ProRule" id="PRU00433"/>
    </source>
</evidence>
<keyword evidence="12" id="KW-1185">Reference proteome</keyword>
<reference evidence="11 12" key="1">
    <citation type="submission" date="2022-09" db="EMBL/GenBank/DDBJ databases">
        <title>New species of Phenylobacterium.</title>
        <authorList>
            <person name="Mieszkin S."/>
        </authorList>
    </citation>
    <scope>NUCLEOTIDE SEQUENCE [LARGE SCALE GENOMIC DNA]</scope>
    <source>
        <strain evidence="11 12">HK31-G</strain>
    </source>
</reference>
<keyword evidence="7 8" id="KW-0408">Iron</keyword>
<keyword evidence="5 8" id="KW-0479">Metal-binding</keyword>
<name>A0ABW6CQ49_9CAUL</name>
<feature type="chain" id="PRO_5046087799" evidence="9">
    <location>
        <begin position="22"/>
        <end position="127"/>
    </location>
</feature>
<dbReference type="EMBL" id="JAOTJD010000028">
    <property type="protein sequence ID" value="MFD3265195.1"/>
    <property type="molecule type" value="Genomic_DNA"/>
</dbReference>
<dbReference type="PANTHER" id="PTHR35008">
    <property type="entry name" value="BLL4482 PROTEIN-RELATED"/>
    <property type="match status" value="1"/>
</dbReference>
<keyword evidence="9" id="KW-0732">Signal</keyword>
<dbReference type="PROSITE" id="PS51007">
    <property type="entry name" value="CYTC"/>
    <property type="match status" value="1"/>
</dbReference>
<feature type="domain" description="Cytochrome c" evidence="10">
    <location>
        <begin position="19"/>
        <end position="97"/>
    </location>
</feature>